<keyword evidence="3" id="KW-1185">Reference proteome</keyword>
<reference evidence="2 3" key="1">
    <citation type="submission" date="2017-06" db="EMBL/GenBank/DDBJ databases">
        <title>Genome sequencing of cyanobaciteial culture collection at National Institute for Environmental Studies (NIES).</title>
        <authorList>
            <person name="Hirose Y."/>
            <person name="Shimura Y."/>
            <person name="Fujisawa T."/>
            <person name="Nakamura Y."/>
            <person name="Kawachi M."/>
        </authorList>
    </citation>
    <scope>NUCLEOTIDE SEQUENCE [LARGE SCALE GENOMIC DNA]</scope>
    <source>
        <strain evidence="2 3">NIES-806</strain>
    </source>
</reference>
<keyword evidence="1" id="KW-0472">Membrane</keyword>
<dbReference type="InterPro" id="IPR058286">
    <property type="entry name" value="DUF7980"/>
</dbReference>
<dbReference type="EMBL" id="AP018316">
    <property type="protein sequence ID" value="BAZ88110.1"/>
    <property type="molecule type" value="Genomic_DNA"/>
</dbReference>
<keyword evidence="1" id="KW-0812">Transmembrane</keyword>
<evidence type="ECO:0000256" key="1">
    <source>
        <dbReference type="SAM" id="Phobius"/>
    </source>
</evidence>
<evidence type="ECO:0000313" key="2">
    <source>
        <dbReference type="EMBL" id="BAZ88110.1"/>
    </source>
</evidence>
<dbReference type="Pfam" id="PF25937">
    <property type="entry name" value="DUF7980"/>
    <property type="match status" value="1"/>
</dbReference>
<accession>A0A1Z4V959</accession>
<feature type="transmembrane region" description="Helical" evidence="1">
    <location>
        <begin position="12"/>
        <end position="34"/>
    </location>
</feature>
<proteinExistence type="predicted"/>
<sequence length="46" mass="5263">MKRWILHCEVRNMGFNSLISSTAYTLVIVLLIQLKIIDTPVLFTNG</sequence>
<dbReference type="Proteomes" id="UP000218702">
    <property type="component" value="Chromosome"/>
</dbReference>
<name>A0A1Z4V959_9CYAN</name>
<organism evidence="2 3">
    <name type="scientific">Dolichospermum compactum NIES-806</name>
    <dbReference type="NCBI Taxonomy" id="1973481"/>
    <lineage>
        <taxon>Bacteria</taxon>
        <taxon>Bacillati</taxon>
        <taxon>Cyanobacteriota</taxon>
        <taxon>Cyanophyceae</taxon>
        <taxon>Nostocales</taxon>
        <taxon>Aphanizomenonaceae</taxon>
        <taxon>Dolichospermum</taxon>
        <taxon>Dolichospermum compactum</taxon>
    </lineage>
</organism>
<dbReference type="AlphaFoldDB" id="A0A1Z4V959"/>
<dbReference type="KEGG" id="dcm:NIES806_43440"/>
<protein>
    <submittedName>
        <fullName evidence="2">Uncharacterized protein</fullName>
    </submittedName>
</protein>
<gene>
    <name evidence="2" type="ORF">NIES806_43440</name>
</gene>
<evidence type="ECO:0000313" key="3">
    <source>
        <dbReference type="Proteomes" id="UP000218702"/>
    </source>
</evidence>
<keyword evidence="1" id="KW-1133">Transmembrane helix</keyword>